<feature type="domain" description="Tip attachment protein J" evidence="2">
    <location>
        <begin position="346"/>
        <end position="496"/>
    </location>
</feature>
<protein>
    <submittedName>
        <fullName evidence="4">Phage tail protein</fullName>
    </submittedName>
</protein>
<keyword evidence="5" id="KW-1185">Reference proteome</keyword>
<evidence type="ECO:0000259" key="2">
    <source>
        <dbReference type="Pfam" id="PF13550"/>
    </source>
</evidence>
<dbReference type="EMBL" id="CP097635">
    <property type="protein sequence ID" value="URI06622.1"/>
    <property type="molecule type" value="Genomic_DNA"/>
</dbReference>
<dbReference type="InterPro" id="IPR053171">
    <property type="entry name" value="Viral_Tip_Attach_Protein"/>
</dbReference>
<gene>
    <name evidence="4" type="ORF">MW290_12015</name>
</gene>
<dbReference type="PANTHER" id="PTHR36251">
    <property type="entry name" value="FELS-1 PROPHAGE HOST SPECIFICITY PROTEIN-RELATED"/>
    <property type="match status" value="1"/>
</dbReference>
<accession>A0ABY4S0U9</accession>
<dbReference type="Pfam" id="PF13550">
    <property type="entry name" value="Phage-tail_3"/>
    <property type="match status" value="1"/>
</dbReference>
<evidence type="ECO:0000313" key="5">
    <source>
        <dbReference type="Proteomes" id="UP001056201"/>
    </source>
</evidence>
<evidence type="ECO:0000259" key="3">
    <source>
        <dbReference type="Pfam" id="PF24801"/>
    </source>
</evidence>
<evidence type="ECO:0000313" key="4">
    <source>
        <dbReference type="EMBL" id="URI06622.1"/>
    </source>
</evidence>
<name>A0ABY4S0U9_AQUTE</name>
<dbReference type="InterPro" id="IPR036116">
    <property type="entry name" value="FN3_sf"/>
</dbReference>
<dbReference type="Proteomes" id="UP001056201">
    <property type="component" value="Chromosome 1"/>
</dbReference>
<feature type="domain" description="Tip attachment protein J HDII-ins2" evidence="3">
    <location>
        <begin position="98"/>
        <end position="219"/>
    </location>
</feature>
<dbReference type="InterPro" id="IPR032876">
    <property type="entry name" value="J_dom"/>
</dbReference>
<dbReference type="SUPFAM" id="SSF49265">
    <property type="entry name" value="Fibronectin type III"/>
    <property type="match status" value="1"/>
</dbReference>
<organism evidence="4 5">
    <name type="scientific">Aquincola tertiaricarbonis</name>
    <dbReference type="NCBI Taxonomy" id="391953"/>
    <lineage>
        <taxon>Bacteria</taxon>
        <taxon>Pseudomonadati</taxon>
        <taxon>Pseudomonadota</taxon>
        <taxon>Betaproteobacteria</taxon>
        <taxon>Burkholderiales</taxon>
        <taxon>Sphaerotilaceae</taxon>
        <taxon>Aquincola</taxon>
    </lineage>
</organism>
<dbReference type="RefSeq" id="WP_250194884.1">
    <property type="nucleotide sequence ID" value="NZ_CP097635.1"/>
</dbReference>
<sequence length="1361" mass="147112">MASDQSTALILQGAKGGGGGSEEKDTLRSLQTAHILDLIGEGECGGLVAGLRSVYFDGVPVMNADGSLNFEDPKVTVNVGAPGGGTKGALALAGFDTVEAEIGVGVEVTQAAPIVRNVPGEADAVRVTLTVQQLLKQDDGDIKGSEFEFAIDVQSNGGGWVERHREKIVGKTVVATSFAAQVNLLGGSPYQVRVRRLTNDPDSTSNANAFTWTSYTVIRRLKLSYPHSAMVGTVLSGRQFQRIPTRIYDWLGLLVEVPSNYNPITRAYTGVWDGTFKLAWTDNPGWQFRDLALTKRYGAGNVLSEGMANKWVLYEIAQYCDGLVPDGRGGMEPRFTCHLVLNTPVQAMQALRDLAAVFRAIVLWAGSQVHVVQDSPRDSALLYTPAKVVDGVFTYQSVSDTTRHSVFIVWFNDREQFGKRVPEVYAPDHLVKRYGVREVQLSPIGVWSRGQAQRIARWLAYTEEYEQELVAFTVGAEGALVLPGEVFEIADPSEAGERLGGLVRSATATAVTLDAEVDLRDGETYTLLVQFPTADGYRIESRAVPTFVGTTQVINVVPAFSEVPTPELPWILSSDQVEPTTWRCLQVTEGRGDDQYSVLAVSHDPRKFDAVELGVKLEPKHTSRLTVTPLPPFDVTIVESYAMVANVPTIRVTVGWKARQPGQTFVVTYRHESGSWVEMTPTAALSTDILGLSPGLLEVKVRAVNSLGFESVPTLASQVLQGKQRPPADPTGGGYSVSTTGITLYWDQPPDIDYLDTELRMGDSYEDSVPLDTIADTRVSGTTYAWLRPAAGEYQIWVRHRDSSGNESVNPLLIPVTVGFEELLAWGQIQGRPMLFRCVSRGFSDTGSSLAAGIYNGETGELLVGAQRSYLFVRLNRQATSPSQAISFIGHYDVFDPADNSWPHPGQGRGAAQLAADIMATPVGTPVAVMTWDEPQRNRLSGGLPNALYWCGANRTVFEKLDFKSRSAYLLLGTAGIGEGAGWDSYSGTVDDDTRAWLDISFQLVSGQVLMSGNKSSPNSLRDFHYVGDLNANSSLRLVARGTARISGSVASKVPGTGQEWDGDVYSPDGYVGGAFAGATPRAANAGIMFGLNRDPESSTSYLTIDAAIYCRSDGLLEIYESAYSQGVFGPYAPGDRLLVWYDGVTLRYSRNGVILRQLMWLTTDALHFDSSFATAGGELADIHYGPMSSTAQAQAAADAAASAASTAQTNASSALAYINNISSDNVLSRLEKSRAVQDWNVLATEQPGILGQADNYAVTTERNNYTSAVGALASYLVSLYPAWGDLNQDTPINGAEWRGFWFNAYTARQSVLDRIAANAKSRLGALATINAVNTDEIIDAAVVESYDNYDEIGYGISTNT</sequence>
<proteinExistence type="predicted"/>
<feature type="region of interest" description="Disordered" evidence="1">
    <location>
        <begin position="1"/>
        <end position="25"/>
    </location>
</feature>
<dbReference type="Pfam" id="PF24801">
    <property type="entry name" value="FNIII-A_GpJ"/>
    <property type="match status" value="1"/>
</dbReference>
<dbReference type="PANTHER" id="PTHR36251:SF2">
    <property type="entry name" value="GIFSY-2 PROPHAGE HOST SPECIFICITY PROTEIN J, PHAGE LAMBDA"/>
    <property type="match status" value="1"/>
</dbReference>
<evidence type="ECO:0000256" key="1">
    <source>
        <dbReference type="SAM" id="MobiDB-lite"/>
    </source>
</evidence>
<reference evidence="4" key="1">
    <citation type="submission" date="2022-05" db="EMBL/GenBank/DDBJ databases">
        <title>An RpoN-dependent PEP-CTERM gene is involved in floc formation of an Aquincola tertiaricarbonis strain.</title>
        <authorList>
            <person name="Qiu D."/>
            <person name="Xia M."/>
        </authorList>
    </citation>
    <scope>NUCLEOTIDE SEQUENCE</scope>
    <source>
        <strain evidence="4">RN12</strain>
    </source>
</reference>
<dbReference type="InterPro" id="IPR055385">
    <property type="entry name" value="GpJ_HDII-ins2"/>
</dbReference>